<dbReference type="EMBL" id="VMHE01000031">
    <property type="protein sequence ID" value="TSJ60727.1"/>
    <property type="molecule type" value="Genomic_DNA"/>
</dbReference>
<gene>
    <name evidence="2" type="ORF">FPQ13_11790</name>
</gene>
<dbReference type="InterPro" id="IPR036249">
    <property type="entry name" value="Thioredoxin-like_sf"/>
</dbReference>
<organism evidence="2 3">
    <name type="scientific">Allobacillus salarius</name>
    <dbReference type="NCBI Taxonomy" id="1955272"/>
    <lineage>
        <taxon>Bacteria</taxon>
        <taxon>Bacillati</taxon>
        <taxon>Bacillota</taxon>
        <taxon>Bacilli</taxon>
        <taxon>Bacillales</taxon>
        <taxon>Bacillaceae</taxon>
        <taxon>Allobacillus</taxon>
    </lineage>
</organism>
<accession>A0A556P8N5</accession>
<feature type="domain" description="Glutaredoxin" evidence="1">
    <location>
        <begin position="12"/>
        <end position="67"/>
    </location>
</feature>
<sequence length="85" mass="9878">MEVNILEQHDTVVVYTSNNCQTSRELLQWLDENKVDYQEKNTTEYPDYLIELQDAGHFGTPTTFVGHHAILGFQPAHLKQELNLF</sequence>
<reference evidence="2 3" key="1">
    <citation type="submission" date="2019-07" db="EMBL/GenBank/DDBJ databases">
        <title>Allobacillus sp. nov. SKP isolated from shrimp paste of Euphausiacea.</title>
        <authorList>
            <person name="Kanchanasin P."/>
            <person name="Tanasupawat S."/>
            <person name="Shi W."/>
            <person name="Wu L."/>
            <person name="Ma J."/>
        </authorList>
    </citation>
    <scope>NUCLEOTIDE SEQUENCE [LARGE SCALE GENOMIC DNA]</scope>
    <source>
        <strain evidence="2 3">SKP4-8</strain>
    </source>
</reference>
<evidence type="ECO:0000313" key="3">
    <source>
        <dbReference type="Proteomes" id="UP000316425"/>
    </source>
</evidence>
<dbReference type="AlphaFoldDB" id="A0A556P8N5"/>
<dbReference type="OrthoDB" id="9795531at2"/>
<protein>
    <submittedName>
        <fullName evidence="2">Glutaredoxin family protein</fullName>
    </submittedName>
</protein>
<proteinExistence type="predicted"/>
<evidence type="ECO:0000313" key="2">
    <source>
        <dbReference type="EMBL" id="TSJ60727.1"/>
    </source>
</evidence>
<dbReference type="Proteomes" id="UP000316425">
    <property type="component" value="Unassembled WGS sequence"/>
</dbReference>
<dbReference type="InterPro" id="IPR002109">
    <property type="entry name" value="Glutaredoxin"/>
</dbReference>
<keyword evidence="3" id="KW-1185">Reference proteome</keyword>
<name>A0A556P8N5_9BACI</name>
<dbReference type="SUPFAM" id="SSF52833">
    <property type="entry name" value="Thioredoxin-like"/>
    <property type="match status" value="1"/>
</dbReference>
<dbReference type="CDD" id="cd02976">
    <property type="entry name" value="NrdH"/>
    <property type="match status" value="1"/>
</dbReference>
<evidence type="ECO:0000259" key="1">
    <source>
        <dbReference type="Pfam" id="PF00462"/>
    </source>
</evidence>
<comment type="caution">
    <text evidence="2">The sequence shown here is derived from an EMBL/GenBank/DDBJ whole genome shotgun (WGS) entry which is preliminary data.</text>
</comment>
<dbReference type="Gene3D" id="3.40.30.10">
    <property type="entry name" value="Glutaredoxin"/>
    <property type="match status" value="1"/>
</dbReference>
<dbReference type="Pfam" id="PF00462">
    <property type="entry name" value="Glutaredoxin"/>
    <property type="match status" value="1"/>
</dbReference>